<dbReference type="GO" id="GO:0005524">
    <property type="term" value="F:ATP binding"/>
    <property type="evidence" value="ECO:0007669"/>
    <property type="project" value="UniProtKB-KW"/>
</dbReference>
<keyword evidence="2" id="KW-0067">ATP-binding</keyword>
<dbReference type="RefSeq" id="WP_322419907.1">
    <property type="nucleotide sequence ID" value="NZ_JAXQNN010000001.1"/>
</dbReference>
<evidence type="ECO:0000313" key="3">
    <source>
        <dbReference type="Proteomes" id="UP001292084"/>
    </source>
</evidence>
<protein>
    <submittedName>
        <fullName evidence="2">ATP-binding protein</fullName>
    </submittedName>
</protein>
<evidence type="ECO:0000313" key="2">
    <source>
        <dbReference type="EMBL" id="MDZ5710877.1"/>
    </source>
</evidence>
<sequence>MKSIHQIMQLIGRLDAHVADDFEGQDLDFKQWSIKTEDNVRKMVEYAICMANGGGGSVVFGIADRVKGHGKTILGVPENLDIESFHERILQETVPPLSAEFDIVQLDYGTGQLLIMTVEGKGGPYSFLNGKSVVRKGKECLTIEENTQF</sequence>
<feature type="domain" description="Schlafen AlbA-2" evidence="1">
    <location>
        <begin position="23"/>
        <end position="141"/>
    </location>
</feature>
<keyword evidence="3" id="KW-1185">Reference proteome</keyword>
<name>A0ABU5KI06_9BACL</name>
<dbReference type="Pfam" id="PF04326">
    <property type="entry name" value="SLFN_AlbA_2"/>
    <property type="match status" value="1"/>
</dbReference>
<proteinExistence type="predicted"/>
<organism evidence="2 3">
    <name type="scientific">Jeotgalibacillus haloalkalitolerans</name>
    <dbReference type="NCBI Taxonomy" id="3104292"/>
    <lineage>
        <taxon>Bacteria</taxon>
        <taxon>Bacillati</taxon>
        <taxon>Bacillota</taxon>
        <taxon>Bacilli</taxon>
        <taxon>Bacillales</taxon>
        <taxon>Caryophanaceae</taxon>
        <taxon>Jeotgalibacillus</taxon>
    </lineage>
</organism>
<comment type="caution">
    <text evidence="2">The sequence shown here is derived from an EMBL/GenBank/DDBJ whole genome shotgun (WGS) entry which is preliminary data.</text>
</comment>
<dbReference type="Gene3D" id="3.30.950.30">
    <property type="entry name" value="Schlafen, AAA domain"/>
    <property type="match status" value="1"/>
</dbReference>
<keyword evidence="2" id="KW-0547">Nucleotide-binding</keyword>
<dbReference type="InterPro" id="IPR007421">
    <property type="entry name" value="Schlafen_AlbA_2_dom"/>
</dbReference>
<evidence type="ECO:0000259" key="1">
    <source>
        <dbReference type="Pfam" id="PF04326"/>
    </source>
</evidence>
<reference evidence="2 3" key="1">
    <citation type="submission" date="2023-12" db="EMBL/GenBank/DDBJ databases">
        <title>Jeotgalibacillus haloalkaliphilus sp. nov., a novel salt-tolerant bacteria, isolated from the estuary of the Fenhe River into the Yellow River.</title>
        <authorList>
            <person name="Li Y."/>
        </authorList>
    </citation>
    <scope>NUCLEOTIDE SEQUENCE [LARGE SCALE GENOMIC DNA]</scope>
    <source>
        <strain evidence="2 3">HH7-29</strain>
    </source>
</reference>
<gene>
    <name evidence="2" type="ORF">UFB30_01530</name>
</gene>
<dbReference type="Proteomes" id="UP001292084">
    <property type="component" value="Unassembled WGS sequence"/>
</dbReference>
<dbReference type="InterPro" id="IPR038461">
    <property type="entry name" value="Schlafen_AlbA_2_dom_sf"/>
</dbReference>
<dbReference type="EMBL" id="JAXQNN010000001">
    <property type="protein sequence ID" value="MDZ5710877.1"/>
    <property type="molecule type" value="Genomic_DNA"/>
</dbReference>
<accession>A0ABU5KI06</accession>